<keyword evidence="5" id="KW-0067">ATP-binding</keyword>
<protein>
    <recommendedName>
        <fullName evidence="10">Cyclic GMP-AMP synthase</fullName>
    </recommendedName>
</protein>
<dbReference type="Pfam" id="PF21654">
    <property type="entry name" value="DncV-like_NTFase"/>
    <property type="match status" value="1"/>
</dbReference>
<feature type="domain" description="Cyclic GMP-AMP synthase DncV-like nucleotidyltransferase" evidence="13">
    <location>
        <begin position="55"/>
        <end position="145"/>
    </location>
</feature>
<keyword evidence="4" id="KW-0547">Nucleotide-binding</keyword>
<dbReference type="Pfam" id="PF18134">
    <property type="entry name" value="AGS_C"/>
    <property type="match status" value="1"/>
</dbReference>
<dbReference type="EMBL" id="CP033230">
    <property type="protein sequence ID" value="AYO80247.1"/>
    <property type="molecule type" value="Genomic_DNA"/>
</dbReference>
<dbReference type="InterPro" id="IPR006116">
    <property type="entry name" value="NT_2-5OAS_ClassI-CCAase"/>
</dbReference>
<keyword evidence="1 14" id="KW-0808">Transferase</keyword>
<organism evidence="14 15">
    <name type="scientific">Sphingobium yanoikuyae</name>
    <name type="common">Sphingomonas yanoikuyae</name>
    <dbReference type="NCBI Taxonomy" id="13690"/>
    <lineage>
        <taxon>Bacteria</taxon>
        <taxon>Pseudomonadati</taxon>
        <taxon>Pseudomonadota</taxon>
        <taxon>Alphaproteobacteria</taxon>
        <taxon>Sphingomonadales</taxon>
        <taxon>Sphingomonadaceae</taxon>
        <taxon>Sphingobium</taxon>
    </lineage>
</organism>
<evidence type="ECO:0000256" key="9">
    <source>
        <dbReference type="ARBA" id="ARBA00023134"/>
    </source>
</evidence>
<evidence type="ECO:0000256" key="8">
    <source>
        <dbReference type="ARBA" id="ARBA00023118"/>
    </source>
</evidence>
<dbReference type="GO" id="GO:0005525">
    <property type="term" value="F:GTP binding"/>
    <property type="evidence" value="ECO:0007669"/>
    <property type="project" value="UniProtKB-KW"/>
</dbReference>
<dbReference type="CDD" id="cd05400">
    <property type="entry name" value="NT_2-5OAS_ClassI-CCAase"/>
    <property type="match status" value="1"/>
</dbReference>
<keyword evidence="3" id="KW-0479">Metal-binding</keyword>
<dbReference type="InterPro" id="IPR048445">
    <property type="entry name" value="DncV-like_NTFase"/>
</dbReference>
<gene>
    <name evidence="14" type="ORF">EBF16_27315</name>
</gene>
<dbReference type="GO" id="GO:0009117">
    <property type="term" value="P:nucleotide metabolic process"/>
    <property type="evidence" value="ECO:0007669"/>
    <property type="project" value="UniProtKB-KW"/>
</dbReference>
<dbReference type="RefSeq" id="WP_052076664.1">
    <property type="nucleotide sequence ID" value="NZ_CAIGKD010000009.1"/>
</dbReference>
<comment type="catalytic activity">
    <reaction evidence="11">
        <text>GTP + ATP = 3',3'-cGAMP + 2 diphosphate</text>
        <dbReference type="Rhea" id="RHEA:35647"/>
        <dbReference type="ChEBI" id="CHEBI:30616"/>
        <dbReference type="ChEBI" id="CHEBI:33019"/>
        <dbReference type="ChEBI" id="CHEBI:37565"/>
        <dbReference type="ChEBI" id="CHEBI:71501"/>
    </reaction>
    <physiologicalReaction direction="left-to-right" evidence="11">
        <dbReference type="Rhea" id="RHEA:35648"/>
    </physiologicalReaction>
</comment>
<dbReference type="InterPro" id="IPR040511">
    <property type="entry name" value="AGS_C"/>
</dbReference>
<keyword evidence="2" id="KW-0548">Nucleotidyltransferase</keyword>
<evidence type="ECO:0000313" key="14">
    <source>
        <dbReference type="EMBL" id="AYO80247.1"/>
    </source>
</evidence>
<keyword evidence="9" id="KW-0342">GTP-binding</keyword>
<feature type="domain" description="Adenylyl/Guanylyl and SMODS C-terminal sensor" evidence="12">
    <location>
        <begin position="343"/>
        <end position="451"/>
    </location>
</feature>
<evidence type="ECO:0000259" key="12">
    <source>
        <dbReference type="Pfam" id="PF18134"/>
    </source>
</evidence>
<reference evidence="14 15" key="1">
    <citation type="submission" date="2018-10" db="EMBL/GenBank/DDBJ databases">
        <title>Characterization and genome analysis of a novel bacterium Sphingobium yanoikuyae SJTF8 capable of degrading PAHs.</title>
        <authorList>
            <person name="Yin C."/>
            <person name="Xiong W."/>
            <person name="Liang R."/>
        </authorList>
    </citation>
    <scope>NUCLEOTIDE SEQUENCE [LARGE SCALE GENOMIC DNA]</scope>
    <source>
        <strain evidence="14 15">SJTF8</strain>
    </source>
</reference>
<dbReference type="GO" id="GO:0046872">
    <property type="term" value="F:metal ion binding"/>
    <property type="evidence" value="ECO:0007669"/>
    <property type="project" value="UniProtKB-KW"/>
</dbReference>
<dbReference type="GO" id="GO:0005524">
    <property type="term" value="F:ATP binding"/>
    <property type="evidence" value="ECO:0007669"/>
    <property type="project" value="UniProtKB-KW"/>
</dbReference>
<dbReference type="Proteomes" id="UP000280708">
    <property type="component" value="Chromosome"/>
</dbReference>
<proteinExistence type="predicted"/>
<accession>A0A3G2UXW1</accession>
<sequence length="468" mass="53369">MSTAARLFHSKSDQTLYERITPSTDQFATQQARWNDLADFLKSRMKDDTGYPISTWLQGSYKFDTQIRPWTTGAQFDIDLGLYFEWAGSDDDGDYDPEGFKELIQNALLDYADDEDNDASGVEEPKERCCRIAFNPDFHIDVPCYHLDRAKDRRALATETKGWEASDPKAIYVWFKDLHDDKAIRAQLRRLVCYFKMWAALKIEDEASRPSSITLTVLVAEALDGIDLSETRDDDDVLAEIITIIADRLDDDTEVENPIDTQENLNRLSDDANDNLRERLREFEDTARRANAATSEATAAEIWTEAFEHFFPMPEDVEGEANATTAARSDIAKNHALVAYSFDPEIHVRAWSQNNENYERFGVNELPTILKDCSIDFTLVNAASLPVGASVRWTVRNRGHEAWTKNDIGHCSGDGYEVSEHSAYNGNHAMDLTVYQWGRIIGRRRIEINVRGTALAARQLPAKRRFRR</sequence>
<evidence type="ECO:0000256" key="1">
    <source>
        <dbReference type="ARBA" id="ARBA00022679"/>
    </source>
</evidence>
<keyword evidence="7" id="KW-0546">Nucleotide metabolism</keyword>
<evidence type="ECO:0000256" key="7">
    <source>
        <dbReference type="ARBA" id="ARBA00023080"/>
    </source>
</evidence>
<evidence type="ECO:0000256" key="11">
    <source>
        <dbReference type="ARBA" id="ARBA00048304"/>
    </source>
</evidence>
<dbReference type="NCBIfam" id="NF041078">
    <property type="entry name" value="cGAS"/>
    <property type="match status" value="1"/>
</dbReference>
<dbReference type="GO" id="GO:0140701">
    <property type="term" value="F:3',3'-cyclic GMP-AMP synthase activity"/>
    <property type="evidence" value="ECO:0007669"/>
    <property type="project" value="InterPro"/>
</dbReference>
<dbReference type="AlphaFoldDB" id="A0A3G2UXW1"/>
<evidence type="ECO:0000256" key="10">
    <source>
        <dbReference type="ARBA" id="ARBA00044145"/>
    </source>
</evidence>
<evidence type="ECO:0000256" key="5">
    <source>
        <dbReference type="ARBA" id="ARBA00022840"/>
    </source>
</evidence>
<evidence type="ECO:0000313" key="15">
    <source>
        <dbReference type="Proteomes" id="UP000280708"/>
    </source>
</evidence>
<evidence type="ECO:0000259" key="13">
    <source>
        <dbReference type="Pfam" id="PF21654"/>
    </source>
</evidence>
<evidence type="ECO:0000256" key="4">
    <source>
        <dbReference type="ARBA" id="ARBA00022741"/>
    </source>
</evidence>
<keyword evidence="6" id="KW-0460">Magnesium</keyword>
<evidence type="ECO:0000256" key="6">
    <source>
        <dbReference type="ARBA" id="ARBA00022842"/>
    </source>
</evidence>
<evidence type="ECO:0000256" key="3">
    <source>
        <dbReference type="ARBA" id="ARBA00022723"/>
    </source>
</evidence>
<name>A0A3G2UXW1_SPHYA</name>
<dbReference type="GO" id="GO:0051607">
    <property type="term" value="P:defense response to virus"/>
    <property type="evidence" value="ECO:0007669"/>
    <property type="project" value="UniProtKB-KW"/>
</dbReference>
<dbReference type="InterPro" id="IPR047805">
    <property type="entry name" value="GAMP_synthase"/>
</dbReference>
<keyword evidence="8" id="KW-0051">Antiviral defense</keyword>
<evidence type="ECO:0000256" key="2">
    <source>
        <dbReference type="ARBA" id="ARBA00022695"/>
    </source>
</evidence>